<gene>
    <name evidence="2" type="ORF">AsAng_0052190</name>
</gene>
<evidence type="ECO:0000313" key="3">
    <source>
        <dbReference type="Proteomes" id="UP001060919"/>
    </source>
</evidence>
<feature type="transmembrane region" description="Helical" evidence="1">
    <location>
        <begin position="72"/>
        <end position="89"/>
    </location>
</feature>
<name>A0A916DUU6_9BACT</name>
<organism evidence="2 3">
    <name type="scientific">Aureispira anguillae</name>
    <dbReference type="NCBI Taxonomy" id="2864201"/>
    <lineage>
        <taxon>Bacteria</taxon>
        <taxon>Pseudomonadati</taxon>
        <taxon>Bacteroidota</taxon>
        <taxon>Saprospiria</taxon>
        <taxon>Saprospirales</taxon>
        <taxon>Saprospiraceae</taxon>
        <taxon>Aureispira</taxon>
    </lineage>
</organism>
<feature type="transmembrane region" description="Helical" evidence="1">
    <location>
        <begin position="39"/>
        <end position="60"/>
    </location>
</feature>
<keyword evidence="1" id="KW-1133">Transmembrane helix</keyword>
<accession>A0A916DUU6</accession>
<dbReference type="EMBL" id="AP026867">
    <property type="protein sequence ID" value="BDS14439.1"/>
    <property type="molecule type" value="Genomic_DNA"/>
</dbReference>
<feature type="transmembrane region" description="Helical" evidence="1">
    <location>
        <begin position="16"/>
        <end position="33"/>
    </location>
</feature>
<dbReference type="Proteomes" id="UP001060919">
    <property type="component" value="Chromosome"/>
</dbReference>
<keyword evidence="1" id="KW-0812">Transmembrane</keyword>
<dbReference type="RefSeq" id="WP_264789653.1">
    <property type="nucleotide sequence ID" value="NZ_AP026867.1"/>
</dbReference>
<proteinExistence type="predicted"/>
<feature type="transmembrane region" description="Helical" evidence="1">
    <location>
        <begin position="146"/>
        <end position="164"/>
    </location>
</feature>
<sequence>MLTILLQNSKLLERSLNLLFQLVLLIIIFVLYTDDIVHALPVGILVSHVVHYGLIALADIYEDDYPESNKKYYAYIGMLLYFLGGITFGLFENEFIRLHILIVLAGNWLGGKVDTTMWKSLFFIYFSTMIGYELLSFSLFDNGFTMLIYASFAIFMISLCERLSEKNQQAWMLHSSLFFGWALVQGAFYQEGVLFMLGGLSYEITKLSMGFATHKSKITENKLLAA</sequence>
<evidence type="ECO:0000256" key="1">
    <source>
        <dbReference type="SAM" id="Phobius"/>
    </source>
</evidence>
<protein>
    <submittedName>
        <fullName evidence="2">Uncharacterized protein</fullName>
    </submittedName>
</protein>
<dbReference type="KEGG" id="aup:AsAng_0052190"/>
<keyword evidence="3" id="KW-1185">Reference proteome</keyword>
<feature type="transmembrane region" description="Helical" evidence="1">
    <location>
        <begin position="171"/>
        <end position="189"/>
    </location>
</feature>
<feature type="transmembrane region" description="Helical" evidence="1">
    <location>
        <begin position="122"/>
        <end position="140"/>
    </location>
</feature>
<evidence type="ECO:0000313" key="2">
    <source>
        <dbReference type="EMBL" id="BDS14439.1"/>
    </source>
</evidence>
<dbReference type="AlphaFoldDB" id="A0A916DUU6"/>
<reference evidence="2" key="1">
    <citation type="submission" date="2022-09" db="EMBL/GenBank/DDBJ databases">
        <title>Aureispira anguillicida sp. nov., isolated from Leptocephalus of Japanese eel Anguilla japonica.</title>
        <authorList>
            <person name="Yuasa K."/>
            <person name="Mekata T."/>
            <person name="Ikunari K."/>
        </authorList>
    </citation>
    <scope>NUCLEOTIDE SEQUENCE</scope>
    <source>
        <strain evidence="2">EL160426</strain>
    </source>
</reference>
<keyword evidence="1" id="KW-0472">Membrane</keyword>